<accession>A0A7W4LPU7</accession>
<evidence type="ECO:0000256" key="4">
    <source>
        <dbReference type="ARBA" id="ARBA00023268"/>
    </source>
</evidence>
<dbReference type="Proteomes" id="UP000542720">
    <property type="component" value="Unassembled WGS sequence"/>
</dbReference>
<feature type="domain" description="3-hydroxyacyl-CoA dehydrogenase C-terminal" evidence="5">
    <location>
        <begin position="27"/>
        <end position="115"/>
    </location>
</feature>
<dbReference type="InterPro" id="IPR008927">
    <property type="entry name" value="6-PGluconate_DH-like_C_sf"/>
</dbReference>
<comment type="caution">
    <text evidence="6">The sequence shown here is derived from an EMBL/GenBank/DDBJ whole genome shotgun (WGS) entry which is preliminary data.</text>
</comment>
<dbReference type="InterPro" id="IPR006108">
    <property type="entry name" value="3HC_DH_C"/>
</dbReference>
<keyword evidence="7" id="KW-1185">Reference proteome</keyword>
<evidence type="ECO:0000313" key="7">
    <source>
        <dbReference type="Proteomes" id="UP000542720"/>
    </source>
</evidence>
<dbReference type="Gene3D" id="1.10.1040.50">
    <property type="match status" value="1"/>
</dbReference>
<name>A0A7W4LPU7_9GAMM</name>
<organism evidence="6 7">
    <name type="scientific">Aquipseudomonas ullengensis</name>
    <dbReference type="NCBI Taxonomy" id="2759166"/>
    <lineage>
        <taxon>Bacteria</taxon>
        <taxon>Pseudomonadati</taxon>
        <taxon>Pseudomonadota</taxon>
        <taxon>Gammaproteobacteria</taxon>
        <taxon>Pseudomonadales</taxon>
        <taxon>Pseudomonadaceae</taxon>
        <taxon>Aquipseudomonas</taxon>
    </lineage>
</organism>
<dbReference type="AlphaFoldDB" id="A0A7W4LPU7"/>
<keyword evidence="1" id="KW-0560">Oxidoreductase</keyword>
<proteinExistence type="predicted"/>
<dbReference type="GO" id="GO:0006631">
    <property type="term" value="P:fatty acid metabolic process"/>
    <property type="evidence" value="ECO:0007669"/>
    <property type="project" value="InterPro"/>
</dbReference>
<dbReference type="GO" id="GO:0016616">
    <property type="term" value="F:oxidoreductase activity, acting on the CH-OH group of donors, NAD or NADP as acceptor"/>
    <property type="evidence" value="ECO:0007669"/>
    <property type="project" value="InterPro"/>
</dbReference>
<evidence type="ECO:0000256" key="1">
    <source>
        <dbReference type="ARBA" id="ARBA00023002"/>
    </source>
</evidence>
<dbReference type="Pfam" id="PF00725">
    <property type="entry name" value="3HCDH"/>
    <property type="match status" value="1"/>
</dbReference>
<evidence type="ECO:0000256" key="2">
    <source>
        <dbReference type="ARBA" id="ARBA00023235"/>
    </source>
</evidence>
<dbReference type="EMBL" id="JACJUD010000007">
    <property type="protein sequence ID" value="MBB2497082.1"/>
    <property type="molecule type" value="Genomic_DNA"/>
</dbReference>
<gene>
    <name evidence="6" type="ORF">H3H51_18825</name>
</gene>
<evidence type="ECO:0000259" key="5">
    <source>
        <dbReference type="Pfam" id="PF00725"/>
    </source>
</evidence>
<protein>
    <recommendedName>
        <fullName evidence="5">3-hydroxyacyl-CoA dehydrogenase C-terminal domain-containing protein</fullName>
    </recommendedName>
</protein>
<keyword evidence="4" id="KW-0511">Multifunctional enzyme</keyword>
<evidence type="ECO:0000313" key="6">
    <source>
        <dbReference type="EMBL" id="MBB2497082.1"/>
    </source>
</evidence>
<dbReference type="PANTHER" id="PTHR23309">
    <property type="entry name" value="3-HYDROXYACYL-COA DEHYROGENASE"/>
    <property type="match status" value="1"/>
</dbReference>
<dbReference type="GO" id="GO:0016853">
    <property type="term" value="F:isomerase activity"/>
    <property type="evidence" value="ECO:0007669"/>
    <property type="project" value="UniProtKB-KW"/>
</dbReference>
<evidence type="ECO:0000256" key="3">
    <source>
        <dbReference type="ARBA" id="ARBA00023239"/>
    </source>
</evidence>
<reference evidence="6 7" key="1">
    <citation type="submission" date="2020-08" db="EMBL/GenBank/DDBJ databases">
        <authorList>
            <person name="Kim C.M."/>
        </authorList>
    </citation>
    <scope>NUCLEOTIDE SEQUENCE [LARGE SCALE GENOMIC DNA]</scope>
    <source>
        <strain evidence="6 7">UL070</strain>
    </source>
</reference>
<dbReference type="RefSeq" id="WP_183090615.1">
    <property type="nucleotide sequence ID" value="NZ_JACJUD010000007.1"/>
</dbReference>
<sequence length="237" mass="26799">MSTLITYRREIGQDFGFTQFESAAATQVYAACSREAQRLVLEGATPARVDNIFRALGMHTGILAMLDRIGLDMRWPAYAACHARIVQDPSYWRLADELEAMGYLGCKNGRGFYRYQDRERLEDYEVVAIAELLAAELQIFRRPISEREIYDRALFTLLNVGIHLLDEGTQQEASSLTSTWLSTGNALTHPAEHSGLNAILDGLQRYRKRLGEYGDTWFRPAPLLEHLAASHNQSDAK</sequence>
<dbReference type="PANTHER" id="PTHR23309:SF51">
    <property type="entry name" value="3-HYDROXYACYL-COA DEHYDROGENASE-RELATED"/>
    <property type="match status" value="1"/>
</dbReference>
<dbReference type="SUPFAM" id="SSF48179">
    <property type="entry name" value="6-phosphogluconate dehydrogenase C-terminal domain-like"/>
    <property type="match status" value="1"/>
</dbReference>
<keyword evidence="2" id="KW-0413">Isomerase</keyword>
<dbReference type="GO" id="GO:0016829">
    <property type="term" value="F:lyase activity"/>
    <property type="evidence" value="ECO:0007669"/>
    <property type="project" value="UniProtKB-KW"/>
</dbReference>
<keyword evidence="3" id="KW-0456">Lyase</keyword>